<dbReference type="Gene3D" id="1.10.1420.10">
    <property type="match status" value="2"/>
</dbReference>
<dbReference type="InterPro" id="IPR017261">
    <property type="entry name" value="DNA_mismatch_repair_MutS/MSH"/>
</dbReference>
<dbReference type="PANTHER" id="PTHR11361:SF34">
    <property type="entry name" value="DNA MISMATCH REPAIR PROTEIN MSH1, MITOCHONDRIAL"/>
    <property type="match status" value="1"/>
</dbReference>
<evidence type="ECO:0000256" key="7">
    <source>
        <dbReference type="HAMAP-Rule" id="MF_00096"/>
    </source>
</evidence>
<dbReference type="GO" id="GO:0140664">
    <property type="term" value="F:ATP-dependent DNA damage sensor activity"/>
    <property type="evidence" value="ECO:0007669"/>
    <property type="project" value="InterPro"/>
</dbReference>
<dbReference type="InterPro" id="IPR007696">
    <property type="entry name" value="DNA_mismatch_repair_MutS_core"/>
</dbReference>
<dbReference type="InterPro" id="IPR007861">
    <property type="entry name" value="DNA_mismatch_repair_MutS_clamp"/>
</dbReference>
<accession>A0A3S9SWJ1</accession>
<dbReference type="Gene3D" id="3.40.50.300">
    <property type="entry name" value="P-loop containing nucleotide triphosphate hydrolases"/>
    <property type="match status" value="1"/>
</dbReference>
<dbReference type="CDD" id="cd03284">
    <property type="entry name" value="ABC_MutS1"/>
    <property type="match status" value="1"/>
</dbReference>
<dbReference type="InterPro" id="IPR016151">
    <property type="entry name" value="DNA_mismatch_repair_MutS_N"/>
</dbReference>
<dbReference type="SMART" id="SM00534">
    <property type="entry name" value="MUTSac"/>
    <property type="match status" value="1"/>
</dbReference>
<dbReference type="GO" id="GO:0003684">
    <property type="term" value="F:damaged DNA binding"/>
    <property type="evidence" value="ECO:0007669"/>
    <property type="project" value="UniProtKB-UniRule"/>
</dbReference>
<evidence type="ECO:0000256" key="1">
    <source>
        <dbReference type="ARBA" id="ARBA00006271"/>
    </source>
</evidence>
<dbReference type="NCBIfam" id="NF003810">
    <property type="entry name" value="PRK05399.1"/>
    <property type="match status" value="1"/>
</dbReference>
<evidence type="ECO:0000256" key="2">
    <source>
        <dbReference type="ARBA" id="ARBA00022741"/>
    </source>
</evidence>
<dbReference type="GO" id="GO:0030983">
    <property type="term" value="F:mismatched DNA binding"/>
    <property type="evidence" value="ECO:0007669"/>
    <property type="project" value="InterPro"/>
</dbReference>
<dbReference type="FunFam" id="3.40.1170.10:FF:000001">
    <property type="entry name" value="DNA mismatch repair protein MutS"/>
    <property type="match status" value="1"/>
</dbReference>
<dbReference type="GO" id="GO:0006298">
    <property type="term" value="P:mismatch repair"/>
    <property type="evidence" value="ECO:0007669"/>
    <property type="project" value="UniProtKB-UniRule"/>
</dbReference>
<dbReference type="FunFam" id="3.40.50.300:FF:001579">
    <property type="entry name" value="DNA mismatch repair protein MutS"/>
    <property type="match status" value="1"/>
</dbReference>
<protein>
    <recommendedName>
        <fullName evidence="7 8">DNA mismatch repair protein MutS</fullName>
    </recommendedName>
</protein>
<evidence type="ECO:0000259" key="10">
    <source>
        <dbReference type="PROSITE" id="PS00486"/>
    </source>
</evidence>
<dbReference type="InterPro" id="IPR027417">
    <property type="entry name" value="P-loop_NTPase"/>
</dbReference>
<reference evidence="11 12" key="1">
    <citation type="submission" date="2016-07" db="EMBL/GenBank/DDBJ databases">
        <title>Genome and transcriptome analysis of iron-reducing fermentative bacteria Anoxybacter fermentans.</title>
        <authorList>
            <person name="Zeng X."/>
            <person name="Shao Z."/>
        </authorList>
    </citation>
    <scope>NUCLEOTIDE SEQUENCE [LARGE SCALE GENOMIC DNA]</scope>
    <source>
        <strain evidence="11 12">DY22613</strain>
    </source>
</reference>
<dbReference type="PROSITE" id="PS00486">
    <property type="entry name" value="DNA_MISMATCH_REPAIR_2"/>
    <property type="match status" value="1"/>
</dbReference>
<dbReference type="PIRSF" id="PIRSF037677">
    <property type="entry name" value="DNA_mis_repair_Msh6"/>
    <property type="match status" value="1"/>
</dbReference>
<dbReference type="InterPro" id="IPR007860">
    <property type="entry name" value="DNA_mmatch_repair_MutS_con_dom"/>
</dbReference>
<feature type="binding site" evidence="7">
    <location>
        <begin position="619"/>
        <end position="626"/>
    </location>
    <ligand>
        <name>ATP</name>
        <dbReference type="ChEBI" id="CHEBI:30616"/>
    </ligand>
</feature>
<keyword evidence="6 7" id="KW-0234">DNA repair</keyword>
<dbReference type="InterPro" id="IPR000432">
    <property type="entry name" value="DNA_mismatch_repair_MutS_C"/>
</dbReference>
<keyword evidence="12" id="KW-1185">Reference proteome</keyword>
<dbReference type="Proteomes" id="UP000267250">
    <property type="component" value="Chromosome"/>
</dbReference>
<evidence type="ECO:0000313" key="11">
    <source>
        <dbReference type="EMBL" id="AZR72651.1"/>
    </source>
</evidence>
<dbReference type="SUPFAM" id="SSF52540">
    <property type="entry name" value="P-loop containing nucleoside triphosphate hydrolases"/>
    <property type="match status" value="1"/>
</dbReference>
<dbReference type="FunFam" id="1.10.1420.10:FF:000007">
    <property type="entry name" value="DNA mismatch repair protein MutS"/>
    <property type="match status" value="1"/>
</dbReference>
<proteinExistence type="inferred from homology"/>
<dbReference type="NCBIfam" id="TIGR01070">
    <property type="entry name" value="mutS1"/>
    <property type="match status" value="1"/>
</dbReference>
<evidence type="ECO:0000256" key="9">
    <source>
        <dbReference type="RuleBase" id="RU003756"/>
    </source>
</evidence>
<dbReference type="Pfam" id="PF01624">
    <property type="entry name" value="MutS_I"/>
    <property type="match status" value="1"/>
</dbReference>
<feature type="domain" description="DNA mismatch repair proteins mutS family" evidence="10">
    <location>
        <begin position="693"/>
        <end position="709"/>
    </location>
</feature>
<dbReference type="AlphaFoldDB" id="A0A3S9SWJ1"/>
<keyword evidence="2 7" id="KW-0547">Nucleotide-binding</keyword>
<dbReference type="Gene3D" id="3.40.1170.10">
    <property type="entry name" value="DNA repair protein MutS, domain I"/>
    <property type="match status" value="1"/>
</dbReference>
<dbReference type="Pfam" id="PF05190">
    <property type="entry name" value="MutS_IV"/>
    <property type="match status" value="1"/>
</dbReference>
<gene>
    <name evidence="7" type="primary">mutS</name>
    <name evidence="11" type="ORF">BBF96_04150</name>
</gene>
<dbReference type="InterPro" id="IPR036678">
    <property type="entry name" value="MutS_con_dom_sf"/>
</dbReference>
<evidence type="ECO:0000256" key="4">
    <source>
        <dbReference type="ARBA" id="ARBA00022840"/>
    </source>
</evidence>
<dbReference type="Gene3D" id="3.30.420.110">
    <property type="entry name" value="MutS, connector domain"/>
    <property type="match status" value="1"/>
</dbReference>
<evidence type="ECO:0000256" key="6">
    <source>
        <dbReference type="ARBA" id="ARBA00023204"/>
    </source>
</evidence>
<dbReference type="SMART" id="SM00533">
    <property type="entry name" value="MUTSd"/>
    <property type="match status" value="1"/>
</dbReference>
<evidence type="ECO:0000256" key="8">
    <source>
        <dbReference type="NCBIfam" id="TIGR01070"/>
    </source>
</evidence>
<dbReference type="PANTHER" id="PTHR11361">
    <property type="entry name" value="DNA MISMATCH REPAIR PROTEIN MUTS FAMILY MEMBER"/>
    <property type="match status" value="1"/>
</dbReference>
<dbReference type="GO" id="GO:0005829">
    <property type="term" value="C:cytosol"/>
    <property type="evidence" value="ECO:0007669"/>
    <property type="project" value="TreeGrafter"/>
</dbReference>
<dbReference type="EMBL" id="CP016379">
    <property type="protein sequence ID" value="AZR72651.1"/>
    <property type="molecule type" value="Genomic_DNA"/>
</dbReference>
<dbReference type="Pfam" id="PF05188">
    <property type="entry name" value="MutS_II"/>
    <property type="match status" value="1"/>
</dbReference>
<dbReference type="SUPFAM" id="SSF53150">
    <property type="entry name" value="DNA repair protein MutS, domain II"/>
    <property type="match status" value="1"/>
</dbReference>
<organism evidence="11 12">
    <name type="scientific">Anoxybacter fermentans</name>
    <dbReference type="NCBI Taxonomy" id="1323375"/>
    <lineage>
        <taxon>Bacteria</taxon>
        <taxon>Bacillati</taxon>
        <taxon>Bacillota</taxon>
        <taxon>Clostridia</taxon>
        <taxon>Halanaerobiales</taxon>
        <taxon>Anoxybacter</taxon>
    </lineage>
</organism>
<evidence type="ECO:0000256" key="3">
    <source>
        <dbReference type="ARBA" id="ARBA00022763"/>
    </source>
</evidence>
<sequence>MGEMTPMMQQYTAIKRKYMDCLLFFRMGDFYEMFGKDAEIASRELEIALTSRNKGGGKKIPMAGVPCHSADTYIAQLVKKGYRVAICEQLEDPSEAKGLVRRDVVRVITPGTVLDNMTLEDDKNNYLGAAVLYQERVGFAYVDISTGEFAVTELEWEEGKVIDELSRVQPAEVILSSELKNNPRIYTFLVDQLGVVVNSLKENFHFKQAYQLLIDHFRTNSLHGFGCEKQKAGIMAAGAIMEFLNETQKRNLTHINYLKTYSTQEYMVLDAATRRNLELTATIRDGKRRGSLLGVLDRTVTAMGGRKLKQWIHQPLLDLKMIEERLDAVDEFINHLYELENLREILKNVYDIERLLGKIVYGSANARDLAALKSSLIHLPQIKELLKNFTSSRLKSLESQLDLLSDITELIETAIVDDPPTGLKDGGLIKKGFNEELDQLREAAANGKDWIALLEHKERERTGIKSLKVGFNKVFGYYLEVTKANLDMVPDDYIRKQTLANSERFITPELKEKESQILGAEEKSVALEYELFVEVRNQVAKEVKRIQQSADVLAELDVLASLAKVAIENNYCRPTVDLEDEILIIKGRHPVVEEMLDEPFVPNDTYLNGDTARFSIITGPNMSGKSTYMRQVALIVLMAQIGSFVPAEKAKIGLVDRIFTRVGASDDLTTGQSTFMVEMNEVANIIHHATRKSLIILDEVGRGTSTYDGLSIAWAVIEYIHNRERIGARTLFATHYHELTVLEDYLEGVRNYNVAVEENDEEGVVFRHEIVPGAADQSYGIEVARLAGLPQEILKRAKEILNHLETENDHSLVESKKEVAASKEVVLEEHSDKAITEERKEERNVIKPELRQPEQISLFAMEEHPVIKKLKDLDIMNVTPLDAINILYQLKKEAEGK</sequence>
<dbReference type="InterPro" id="IPR045076">
    <property type="entry name" value="MutS"/>
</dbReference>
<comment type="function">
    <text evidence="7">This protein is involved in the repair of mismatches in DNA. It is possible that it carries out the mismatch recognition step. This protein has a weak ATPase activity.</text>
</comment>
<dbReference type="SUPFAM" id="SSF55271">
    <property type="entry name" value="DNA repair protein MutS, domain I"/>
    <property type="match status" value="1"/>
</dbReference>
<evidence type="ECO:0000256" key="5">
    <source>
        <dbReference type="ARBA" id="ARBA00023125"/>
    </source>
</evidence>
<dbReference type="SUPFAM" id="SSF48334">
    <property type="entry name" value="DNA repair protein MutS, domain III"/>
    <property type="match status" value="1"/>
</dbReference>
<dbReference type="Pfam" id="PF00488">
    <property type="entry name" value="MutS_V"/>
    <property type="match status" value="1"/>
</dbReference>
<dbReference type="RefSeq" id="WP_127015980.1">
    <property type="nucleotide sequence ID" value="NZ_CP016379.1"/>
</dbReference>
<comment type="similarity">
    <text evidence="1 7 9">Belongs to the DNA mismatch repair MutS family.</text>
</comment>
<dbReference type="GO" id="GO:0005524">
    <property type="term" value="F:ATP binding"/>
    <property type="evidence" value="ECO:0007669"/>
    <property type="project" value="UniProtKB-UniRule"/>
</dbReference>
<dbReference type="InterPro" id="IPR036187">
    <property type="entry name" value="DNA_mismatch_repair_MutS_sf"/>
</dbReference>
<keyword evidence="3 7" id="KW-0227">DNA damage</keyword>
<dbReference type="KEGG" id="aft:BBF96_04150"/>
<dbReference type="HAMAP" id="MF_00096">
    <property type="entry name" value="MutS"/>
    <property type="match status" value="1"/>
</dbReference>
<name>A0A3S9SWJ1_9FIRM</name>
<dbReference type="Pfam" id="PF05192">
    <property type="entry name" value="MutS_III"/>
    <property type="match status" value="1"/>
</dbReference>
<dbReference type="InterPro" id="IPR007695">
    <property type="entry name" value="DNA_mismatch_repair_MutS-lik_N"/>
</dbReference>
<evidence type="ECO:0000313" key="12">
    <source>
        <dbReference type="Proteomes" id="UP000267250"/>
    </source>
</evidence>
<keyword evidence="5 7" id="KW-0238">DNA-binding</keyword>
<keyword evidence="4 7" id="KW-0067">ATP-binding</keyword>
<dbReference type="InterPro" id="IPR005748">
    <property type="entry name" value="DNA_mismatch_repair_MutS"/>
</dbReference>
<dbReference type="OrthoDB" id="9802448at2"/>